<comment type="caution">
    <text evidence="4">The sequence shown here is derived from an EMBL/GenBank/DDBJ whole genome shotgun (WGS) entry which is preliminary data.</text>
</comment>
<keyword evidence="2" id="KW-0812">Transmembrane</keyword>
<accession>A0AAD5VDL8</accession>
<reference evidence="4" key="1">
    <citation type="submission" date="2022-07" db="EMBL/GenBank/DDBJ databases">
        <title>Genome Sequence of Physisporinus lineatus.</title>
        <authorList>
            <person name="Buettner E."/>
        </authorList>
    </citation>
    <scope>NUCLEOTIDE SEQUENCE</scope>
    <source>
        <strain evidence="4">VT162</strain>
    </source>
</reference>
<sequence>MESLRNPEQSSHLRLNLDVDGREALGRRSNTKNSRFRRDSPKRPHRRSHEGWTKVSRTLQNHDARKIQDCKEDIDTLLVFAGLFSAILTAFCVEYYKALQTSPDSDSPPSYVTVINALWFSSLVLSLVSASLGILVKQWLREYMAHDSLSPRIHVRVRHFRHEGLIRFRVFEFAALLPLLLQIALVLFFLGLVQFLQALHPTIGYITTSLVVVWILVLISSTLAPILSSRCPYKTPILKHSLQALYHPCTRIRCFIRAFASSSRPDSWPELFDQISFSPVKAFNLFNHVIRTLLQNAWSRLTTYNFRIRLTQYYLLYMRSTVHEQSIRSDDTADLSSLATTFATFMDDDLLEAIRECLTDSTLDDTLTCVRNIVMLRSNTPIHSLETIPVGSPHLTPEGWKELTAIVQSAVQATLDRLFRLRGFASFTHTHTMHEYPDLSEALTFIIAWHDYIDREDFGEIIGKLFEIGGSFTQEGLVQLYNFRGFSNRPGISIISEDGLLNVLGEIEDLLSNASELTCSTHLRTGTLSPSLLSRISFSLFANTNIDILVKHQGALFGVQRSFASSIREEVTNEHEFSAWILDSNIDDALGQLDVLYSRCPDVVEQNVMNTFKEVKETISEHLHRSQYHLSSD</sequence>
<gene>
    <name evidence="4" type="ORF">NLI96_g2755</name>
</gene>
<dbReference type="InterPro" id="IPR045338">
    <property type="entry name" value="DUF6535"/>
</dbReference>
<keyword evidence="2" id="KW-1133">Transmembrane helix</keyword>
<evidence type="ECO:0000313" key="4">
    <source>
        <dbReference type="EMBL" id="KAJ3488564.1"/>
    </source>
</evidence>
<proteinExistence type="predicted"/>
<organism evidence="4 5">
    <name type="scientific">Meripilus lineatus</name>
    <dbReference type="NCBI Taxonomy" id="2056292"/>
    <lineage>
        <taxon>Eukaryota</taxon>
        <taxon>Fungi</taxon>
        <taxon>Dikarya</taxon>
        <taxon>Basidiomycota</taxon>
        <taxon>Agaricomycotina</taxon>
        <taxon>Agaricomycetes</taxon>
        <taxon>Polyporales</taxon>
        <taxon>Meripilaceae</taxon>
        <taxon>Meripilus</taxon>
    </lineage>
</organism>
<evidence type="ECO:0000313" key="5">
    <source>
        <dbReference type="Proteomes" id="UP001212997"/>
    </source>
</evidence>
<dbReference type="Proteomes" id="UP001212997">
    <property type="component" value="Unassembled WGS sequence"/>
</dbReference>
<evidence type="ECO:0000256" key="2">
    <source>
        <dbReference type="SAM" id="Phobius"/>
    </source>
</evidence>
<feature type="compositionally biased region" description="Polar residues" evidence="1">
    <location>
        <begin position="1"/>
        <end position="13"/>
    </location>
</feature>
<dbReference type="AlphaFoldDB" id="A0AAD5VDL8"/>
<keyword evidence="2" id="KW-0472">Membrane</keyword>
<dbReference type="EMBL" id="JANAWD010000064">
    <property type="protein sequence ID" value="KAJ3488564.1"/>
    <property type="molecule type" value="Genomic_DNA"/>
</dbReference>
<feature type="transmembrane region" description="Helical" evidence="2">
    <location>
        <begin position="76"/>
        <end position="96"/>
    </location>
</feature>
<feature type="transmembrane region" description="Helical" evidence="2">
    <location>
        <begin position="202"/>
        <end position="227"/>
    </location>
</feature>
<feature type="compositionally biased region" description="Basic and acidic residues" evidence="1">
    <location>
        <begin position="15"/>
        <end position="26"/>
    </location>
</feature>
<name>A0AAD5VDL8_9APHY</name>
<feature type="transmembrane region" description="Helical" evidence="2">
    <location>
        <begin position="170"/>
        <end position="196"/>
    </location>
</feature>
<dbReference type="Pfam" id="PF20153">
    <property type="entry name" value="DUF6535"/>
    <property type="match status" value="1"/>
</dbReference>
<feature type="region of interest" description="Disordered" evidence="1">
    <location>
        <begin position="1"/>
        <end position="54"/>
    </location>
</feature>
<feature type="domain" description="DUF6535" evidence="3">
    <location>
        <begin position="52"/>
        <end position="197"/>
    </location>
</feature>
<evidence type="ECO:0000256" key="1">
    <source>
        <dbReference type="SAM" id="MobiDB-lite"/>
    </source>
</evidence>
<protein>
    <recommendedName>
        <fullName evidence="3">DUF6535 domain-containing protein</fullName>
    </recommendedName>
</protein>
<keyword evidence="5" id="KW-1185">Reference proteome</keyword>
<evidence type="ECO:0000259" key="3">
    <source>
        <dbReference type="Pfam" id="PF20153"/>
    </source>
</evidence>
<feature type="transmembrane region" description="Helical" evidence="2">
    <location>
        <begin position="116"/>
        <end position="136"/>
    </location>
</feature>